<dbReference type="EMBL" id="HACA01014500">
    <property type="protein sequence ID" value="CDW31861.1"/>
    <property type="molecule type" value="Transcribed_RNA"/>
</dbReference>
<organism evidence="2">
    <name type="scientific">Lepeophtheirus salmonis</name>
    <name type="common">Salmon louse</name>
    <name type="synonym">Caligus salmonis</name>
    <dbReference type="NCBI Taxonomy" id="72036"/>
    <lineage>
        <taxon>Eukaryota</taxon>
        <taxon>Metazoa</taxon>
        <taxon>Ecdysozoa</taxon>
        <taxon>Arthropoda</taxon>
        <taxon>Crustacea</taxon>
        <taxon>Multicrustacea</taxon>
        <taxon>Hexanauplia</taxon>
        <taxon>Copepoda</taxon>
        <taxon>Siphonostomatoida</taxon>
        <taxon>Caligidae</taxon>
        <taxon>Lepeophtheirus</taxon>
    </lineage>
</organism>
<evidence type="ECO:0000256" key="1">
    <source>
        <dbReference type="SAM" id="SignalP"/>
    </source>
</evidence>
<accession>A0A0K2U2G5</accession>
<feature type="chain" id="PRO_5005488307" evidence="1">
    <location>
        <begin position="23"/>
        <end position="85"/>
    </location>
</feature>
<reference evidence="2" key="1">
    <citation type="submission" date="2014-05" db="EMBL/GenBank/DDBJ databases">
        <authorList>
            <person name="Chronopoulou M."/>
        </authorList>
    </citation>
    <scope>NUCLEOTIDE SEQUENCE</scope>
    <source>
        <tissue evidence="2">Whole organism</tissue>
    </source>
</reference>
<feature type="signal peptide" evidence="1">
    <location>
        <begin position="1"/>
        <end position="22"/>
    </location>
</feature>
<proteinExistence type="predicted"/>
<protein>
    <submittedName>
        <fullName evidence="2">Uncharacterized protein</fullName>
    </submittedName>
</protein>
<dbReference type="AlphaFoldDB" id="A0A0K2U2G5"/>
<sequence>QPGLCKRLRISVLIKIRLSVCGELILTTSTCSCRSARHIKKEKKGGVHIQGGPDKLGKSLKSYTEQIDGNEPYFLYFFLTTTRVV</sequence>
<keyword evidence="1" id="KW-0732">Signal</keyword>
<evidence type="ECO:0000313" key="2">
    <source>
        <dbReference type="EMBL" id="CDW31861.1"/>
    </source>
</evidence>
<name>A0A0K2U2G5_LEPSM</name>
<feature type="non-terminal residue" evidence="2">
    <location>
        <position position="1"/>
    </location>
</feature>